<dbReference type="Pfam" id="PF00584">
    <property type="entry name" value="SecE"/>
    <property type="match status" value="1"/>
</dbReference>
<dbReference type="HOGENOM" id="CLU_2347205_0_0_1"/>
<dbReference type="Proteomes" id="UP000005622">
    <property type="component" value="Unassembled WGS sequence"/>
</dbReference>
<dbReference type="GO" id="GO:0008320">
    <property type="term" value="F:protein transmembrane transporter activity"/>
    <property type="evidence" value="ECO:0007669"/>
    <property type="project" value="InterPro"/>
</dbReference>
<feature type="transmembrane region" description="Helical" evidence="9">
    <location>
        <begin position="71"/>
        <end position="95"/>
    </location>
</feature>
<accession>A0A086J0N8</accession>
<evidence type="ECO:0000313" key="12">
    <source>
        <dbReference type="Proteomes" id="UP000054524"/>
    </source>
</evidence>
<evidence type="ECO:0000313" key="10">
    <source>
        <dbReference type="EMBL" id="EHY64915.1"/>
    </source>
</evidence>
<evidence type="ECO:0000256" key="6">
    <source>
        <dbReference type="ARBA" id="ARBA00023010"/>
    </source>
</evidence>
<dbReference type="EMBL" id="AKIJ01000004">
    <property type="protein sequence ID" value="KFG25706.1"/>
    <property type="molecule type" value="Genomic_DNA"/>
</dbReference>
<dbReference type="Gene3D" id="1.20.5.820">
    <property type="entry name" value="Preprotein translocase SecE subunit"/>
    <property type="match status" value="1"/>
</dbReference>
<comment type="subcellular location">
    <subcellularLocation>
        <location evidence="8">Endomembrane system</location>
        <topology evidence="8">Single-pass membrane protein</topology>
    </subcellularLocation>
</comment>
<evidence type="ECO:0000256" key="7">
    <source>
        <dbReference type="ARBA" id="ARBA00023136"/>
    </source>
</evidence>
<dbReference type="GO" id="GO:0006605">
    <property type="term" value="P:protein targeting"/>
    <property type="evidence" value="ECO:0007669"/>
    <property type="project" value="InterPro"/>
</dbReference>
<keyword evidence="3 9" id="KW-0812">Transmembrane</keyword>
<dbReference type="OrthoDB" id="2401875at2759"/>
<dbReference type="NCBIfam" id="TIGR00327">
    <property type="entry name" value="secE_euk_arch"/>
    <property type="match status" value="1"/>
</dbReference>
<dbReference type="AlphaFoldDB" id="H8ZEF0"/>
<evidence type="ECO:0000256" key="3">
    <source>
        <dbReference type="ARBA" id="ARBA00022692"/>
    </source>
</evidence>
<dbReference type="GO" id="GO:0006886">
    <property type="term" value="P:intracellular protein transport"/>
    <property type="evidence" value="ECO:0007669"/>
    <property type="project" value="InterPro"/>
</dbReference>
<keyword evidence="2" id="KW-0813">Transport</keyword>
<reference evidence="10" key="1">
    <citation type="submission" date="2011-03" db="EMBL/GenBank/DDBJ databases">
        <title>The Genome Sequence of Nematocida sp1 strain ERTm2.</title>
        <authorList>
            <consortium name="The Broad Institute Genome Sequencing Platform"/>
            <consortium name="The Broad Institute Genome Sequencing Center for Infectious Disease"/>
            <person name="Cuomo C."/>
            <person name="Troemel E."/>
            <person name="Young S.K."/>
            <person name="Zeng Q."/>
            <person name="Gargeya S."/>
            <person name="Fitzgerald M."/>
            <person name="Haas B."/>
            <person name="Abouelleil A."/>
            <person name="Alvarado L."/>
            <person name="Arachchi H.M."/>
            <person name="Berlin A."/>
            <person name="Brown A."/>
            <person name="Chapman S.B."/>
            <person name="Chen Z."/>
            <person name="Dunbar C."/>
            <person name="Freedman E."/>
            <person name="Gearin G."/>
            <person name="Gellesch M."/>
            <person name="Goldberg J."/>
            <person name="Griggs A."/>
            <person name="Gujja S."/>
            <person name="Heilman E.R."/>
            <person name="Heiman D."/>
            <person name="Howarth C."/>
            <person name="Larson L."/>
            <person name="Lui A."/>
            <person name="MacDonald P.J.P."/>
            <person name="Mehta T."/>
            <person name="Montmayeur A."/>
            <person name="Murphy C."/>
            <person name="Neiman D."/>
            <person name="Pearson M."/>
            <person name="Priest M."/>
            <person name="Roberts A."/>
            <person name="Saif S."/>
            <person name="Shea T."/>
            <person name="Shenoy N."/>
            <person name="Sisk P."/>
            <person name="Stolte C."/>
            <person name="Sykes S."/>
            <person name="White J."/>
            <person name="Yandava C."/>
            <person name="Wortman J."/>
            <person name="Nusbaum C."/>
            <person name="Birren B."/>
        </authorList>
    </citation>
    <scope>NUCLEOTIDE SEQUENCE</scope>
    <source>
        <strain evidence="10">ERTm2</strain>
    </source>
</reference>
<reference evidence="11" key="2">
    <citation type="submission" date="2012-10" db="EMBL/GenBank/DDBJ databases">
        <authorList>
            <consortium name="The Broad Institute Genome Sequencing Platform"/>
            <consortium name="The Broad Institute Genome Sequencing Center for Infectious Disease"/>
            <person name="Cuomo C."/>
            <person name="Troemel E."/>
            <person name="Walker B."/>
            <person name="Young S.K."/>
            <person name="Zeng Q."/>
            <person name="Gargeya S."/>
            <person name="Fitzgerald M."/>
            <person name="Haas B."/>
            <person name="Abouelleil A."/>
            <person name="Alvarado L."/>
            <person name="Arachchi H.M."/>
            <person name="Berlin A.M."/>
            <person name="Chapman S.B."/>
            <person name="Goldberg J."/>
            <person name="Griggs A."/>
            <person name="Gujja S."/>
            <person name="Hansen M."/>
            <person name="Howarth C."/>
            <person name="Imamovic A."/>
            <person name="Larimer J."/>
            <person name="McCowan C."/>
            <person name="Murphy C."/>
            <person name="Neiman D."/>
            <person name="Pearson M."/>
            <person name="Priest M."/>
            <person name="Roberts A."/>
            <person name="Saif S."/>
            <person name="Shea T."/>
            <person name="Sisk P."/>
            <person name="Sykes S."/>
            <person name="Wortman J."/>
            <person name="Nusbaum C."/>
            <person name="Birren B."/>
        </authorList>
    </citation>
    <scope>NUCLEOTIDE SEQUENCE</scope>
    <source>
        <strain evidence="11">ERTm6</strain>
    </source>
</reference>
<reference evidence="11 12" key="3">
    <citation type="journal article" date="2014" name="Genome Announc.">
        <title>Genome Sequence of the Microsporidian Species Nematocida sp1 Strain ERTm6 (ATCC PRA-372).</title>
        <authorList>
            <person name="Bakowski M.A."/>
            <person name="Priest M."/>
            <person name="Young S."/>
            <person name="Cuomo C.A."/>
            <person name="Troemel E.R."/>
        </authorList>
    </citation>
    <scope>NUCLEOTIDE SEQUENCE [LARGE SCALE GENOMIC DNA]</scope>
    <source>
        <strain evidence="11 12">ERTm6</strain>
    </source>
</reference>
<evidence type="ECO:0000256" key="9">
    <source>
        <dbReference type="SAM" id="Phobius"/>
    </source>
</evidence>
<dbReference type="InterPro" id="IPR023391">
    <property type="entry name" value="Prot_translocase_SecE_dom_sf"/>
</dbReference>
<keyword evidence="12" id="KW-1185">Reference proteome</keyword>
<comment type="similarity">
    <text evidence="1">Belongs to the SecE/SEC61-gamma family.</text>
</comment>
<organism evidence="10">
    <name type="scientific">Nematocida ausubeli (strain ATCC PRA-371 / ERTm2)</name>
    <name type="common">Nematode killer fungus</name>
    <dbReference type="NCBI Taxonomy" id="1913371"/>
    <lineage>
        <taxon>Eukaryota</taxon>
        <taxon>Fungi</taxon>
        <taxon>Fungi incertae sedis</taxon>
        <taxon>Microsporidia</taxon>
        <taxon>Nematocida</taxon>
    </lineage>
</organism>
<dbReference type="InterPro" id="IPR008158">
    <property type="entry name" value="Translocase_Sec61-g"/>
</dbReference>
<evidence type="ECO:0000313" key="11">
    <source>
        <dbReference type="EMBL" id="KFG25706.1"/>
    </source>
</evidence>
<dbReference type="SUPFAM" id="SSF103456">
    <property type="entry name" value="Preprotein translocase SecE subunit"/>
    <property type="match status" value="1"/>
</dbReference>
<dbReference type="Proteomes" id="UP000054524">
    <property type="component" value="Unassembled WGS sequence"/>
</dbReference>
<dbReference type="GO" id="GO:0016020">
    <property type="term" value="C:membrane"/>
    <property type="evidence" value="ECO:0007669"/>
    <property type="project" value="InterPro"/>
</dbReference>
<keyword evidence="4" id="KW-0653">Protein transport</keyword>
<evidence type="ECO:0000256" key="2">
    <source>
        <dbReference type="ARBA" id="ARBA00022448"/>
    </source>
</evidence>
<proteinExistence type="inferred from homology"/>
<dbReference type="EMBL" id="JH604637">
    <property type="protein sequence ID" value="EHY64915.1"/>
    <property type="molecule type" value="Genomic_DNA"/>
</dbReference>
<keyword evidence="5 9" id="KW-1133">Transmembrane helix</keyword>
<evidence type="ECO:0000256" key="1">
    <source>
        <dbReference type="ARBA" id="ARBA00008274"/>
    </source>
</evidence>
<sequence length="97" mass="11304">MSVENKRRSEIIKRQAAIRKKETEPSKLEKLVQAFTHCKKEIFHVKQFLKRSKKPNQGEYLQMLAAHTKGVLLLGFLGYIITFIHIPINNILFGIKK</sequence>
<protein>
    <submittedName>
        <fullName evidence="10">Uncharacterized protein</fullName>
    </submittedName>
</protein>
<name>H8ZEF0_NEMA1</name>
<evidence type="ECO:0000256" key="5">
    <source>
        <dbReference type="ARBA" id="ARBA00022989"/>
    </source>
</evidence>
<evidence type="ECO:0000256" key="8">
    <source>
        <dbReference type="ARBA" id="ARBA00037847"/>
    </source>
</evidence>
<evidence type="ECO:0000256" key="4">
    <source>
        <dbReference type="ARBA" id="ARBA00022927"/>
    </source>
</evidence>
<dbReference type="InterPro" id="IPR001901">
    <property type="entry name" value="Translocase_SecE/Sec61-g"/>
</dbReference>
<dbReference type="GO" id="GO:0012505">
    <property type="term" value="C:endomembrane system"/>
    <property type="evidence" value="ECO:0007669"/>
    <property type="project" value="UniProtKB-SubCell"/>
</dbReference>
<keyword evidence="6" id="KW-0811">Translocation</keyword>
<keyword evidence="7 9" id="KW-0472">Membrane</keyword>
<accession>H8ZEF0</accession>
<gene>
    <name evidence="10" type="ORF">NERG_01971</name>
    <name evidence="11" type="ORF">NESG_01685</name>
</gene>
<dbReference type="STRING" id="944018.H8ZEF0"/>